<proteinExistence type="predicted"/>
<dbReference type="EMBL" id="LAZR01004082">
    <property type="protein sequence ID" value="KKN11967.1"/>
    <property type="molecule type" value="Genomic_DNA"/>
</dbReference>
<protein>
    <submittedName>
        <fullName evidence="1">Uncharacterized protein</fullName>
    </submittedName>
</protein>
<comment type="caution">
    <text evidence="1">The sequence shown here is derived from an EMBL/GenBank/DDBJ whole genome shotgun (WGS) entry which is preliminary data.</text>
</comment>
<reference evidence="1" key="1">
    <citation type="journal article" date="2015" name="Nature">
        <title>Complex archaea that bridge the gap between prokaryotes and eukaryotes.</title>
        <authorList>
            <person name="Spang A."/>
            <person name="Saw J.H."/>
            <person name="Jorgensen S.L."/>
            <person name="Zaremba-Niedzwiedzka K."/>
            <person name="Martijn J."/>
            <person name="Lind A.E."/>
            <person name="van Eijk R."/>
            <person name="Schleper C."/>
            <person name="Guy L."/>
            <person name="Ettema T.J."/>
        </authorList>
    </citation>
    <scope>NUCLEOTIDE SEQUENCE</scope>
</reference>
<dbReference type="AlphaFoldDB" id="A0A0F9NIW8"/>
<gene>
    <name evidence="1" type="ORF">LCGC14_1021300</name>
</gene>
<accession>A0A0F9NIW8</accession>
<organism evidence="1">
    <name type="scientific">marine sediment metagenome</name>
    <dbReference type="NCBI Taxonomy" id="412755"/>
    <lineage>
        <taxon>unclassified sequences</taxon>
        <taxon>metagenomes</taxon>
        <taxon>ecological metagenomes</taxon>
    </lineage>
</organism>
<name>A0A0F9NIW8_9ZZZZ</name>
<evidence type="ECO:0000313" key="1">
    <source>
        <dbReference type="EMBL" id="KKN11967.1"/>
    </source>
</evidence>
<sequence>MKWDILKQNWNKKSNFTRNKVSSKNIILNFSYFRIGSCIDQLKKIEQLISYSPYYLINYNTSKAIKRF</sequence>